<gene>
    <name evidence="1" type="ORF">SPIRO4BDMA_50794</name>
</gene>
<dbReference type="InterPro" id="IPR045538">
    <property type="entry name" value="CIS_TMP"/>
</dbReference>
<sequence length="83" mass="9415">MTYHREEICINNAGLVLCNPFLPRLFSLLQLTGENGFKDRSSAERAVLLLQYMLFESTDTNEHEPMLNKLLCGLEVVSRSGLL</sequence>
<dbReference type="AlphaFoldDB" id="A0A3P3XT61"/>
<reference evidence="1" key="1">
    <citation type="submission" date="2017-02" db="EMBL/GenBank/DDBJ databases">
        <authorList>
            <person name="Regsiter A."/>
            <person name="William W."/>
        </authorList>
    </citation>
    <scope>NUCLEOTIDE SEQUENCE</scope>
    <source>
        <strain evidence="1">BdmA 4</strain>
    </source>
</reference>
<name>A0A3P3XT61_9SPIR</name>
<protein>
    <submittedName>
        <fullName evidence="1">Uncharacterized protein</fullName>
    </submittedName>
</protein>
<dbReference type="Pfam" id="PF19268">
    <property type="entry name" value="CIS_TMP"/>
    <property type="match status" value="1"/>
</dbReference>
<proteinExistence type="predicted"/>
<dbReference type="EMBL" id="FWDO01000005">
    <property type="protein sequence ID" value="SLM19279.1"/>
    <property type="molecule type" value="Genomic_DNA"/>
</dbReference>
<accession>A0A3P3XT61</accession>
<evidence type="ECO:0000313" key="1">
    <source>
        <dbReference type="EMBL" id="SLM19279.1"/>
    </source>
</evidence>
<organism evidence="1">
    <name type="scientific">uncultured spirochete</name>
    <dbReference type="NCBI Taxonomy" id="156406"/>
    <lineage>
        <taxon>Bacteria</taxon>
        <taxon>Pseudomonadati</taxon>
        <taxon>Spirochaetota</taxon>
        <taxon>Spirochaetia</taxon>
        <taxon>Spirochaetales</taxon>
        <taxon>environmental samples</taxon>
    </lineage>
</organism>